<proteinExistence type="predicted"/>
<gene>
    <name evidence="1" type="ORF">MEDL_66704</name>
</gene>
<dbReference type="Proteomes" id="UP000683360">
    <property type="component" value="Unassembled WGS sequence"/>
</dbReference>
<evidence type="ECO:0000313" key="2">
    <source>
        <dbReference type="Proteomes" id="UP000683360"/>
    </source>
</evidence>
<accession>A0A8S3VN91</accession>
<dbReference type="OrthoDB" id="10065368at2759"/>
<comment type="caution">
    <text evidence="1">The sequence shown here is derived from an EMBL/GenBank/DDBJ whole genome shotgun (WGS) entry which is preliminary data.</text>
</comment>
<dbReference type="EMBL" id="CAJPWZ010003261">
    <property type="protein sequence ID" value="CAG2255279.1"/>
    <property type="molecule type" value="Genomic_DNA"/>
</dbReference>
<organism evidence="1 2">
    <name type="scientific">Mytilus edulis</name>
    <name type="common">Blue mussel</name>
    <dbReference type="NCBI Taxonomy" id="6550"/>
    <lineage>
        <taxon>Eukaryota</taxon>
        <taxon>Metazoa</taxon>
        <taxon>Spiralia</taxon>
        <taxon>Lophotrochozoa</taxon>
        <taxon>Mollusca</taxon>
        <taxon>Bivalvia</taxon>
        <taxon>Autobranchia</taxon>
        <taxon>Pteriomorphia</taxon>
        <taxon>Mytilida</taxon>
        <taxon>Mytiloidea</taxon>
        <taxon>Mytilidae</taxon>
        <taxon>Mytilinae</taxon>
        <taxon>Mytilus</taxon>
    </lineage>
</organism>
<sequence length="287" mass="32567">MRDLCALSGNIKQKSQAWLKKQKEEEFRLEVIGKIYIQPLVVLKTLITELEIPAEDVSQLTKVKAIKLITPLLKEKLKDEDKGTSTLLQINDLIGSKTPPILVAEEKEDTAEGKEEEVDDPEVSFKHKTDEITPLLKDKCSLWRKDFKISGQIGDSKSCISFTSLIRQIESGTEKGYDDQEIIQVVIRSITAGSSLRNYLESRSNLTLSTLRGILRAHYREKDGDRVIYRTLQSITVAKRKSAGGIQSDNIRQEMRPVLSDKNVRDETLISSLNQMVLRENERLAKK</sequence>
<evidence type="ECO:0000313" key="1">
    <source>
        <dbReference type="EMBL" id="CAG2255279.1"/>
    </source>
</evidence>
<keyword evidence="2" id="KW-1185">Reference proteome</keyword>
<dbReference type="AlphaFoldDB" id="A0A8S3VN91"/>
<protein>
    <submittedName>
        <fullName evidence="1">Uncharacterized protein</fullName>
    </submittedName>
</protein>
<name>A0A8S3VN91_MYTED</name>
<reference evidence="1" key="1">
    <citation type="submission" date="2021-03" db="EMBL/GenBank/DDBJ databases">
        <authorList>
            <person name="Bekaert M."/>
        </authorList>
    </citation>
    <scope>NUCLEOTIDE SEQUENCE</scope>
</reference>